<sequence>MTLPLAGAAPEKALGLINGISLTAGLQIGSGIFASPGVVVANTGSVGASLSVWLLSGLLSWTGASSLAELGAALPFNGGVQAYLGRAYSPLASCMYTWTLILVLSPGSKAVISLVFAEYICRAVCGGAEVQSWTIQLVALAAIGAVTLLCACTHGLGSRAAVVFMAAKILAMVAVALCGVAQLLRGRASSSLTGNLFAGSSRSPHAYGRALCSGLWAFDGWDQVGFVGGEMQQPEKTIPRTLHGSMALVLVLFLLANLSYFVVLEKDAVGASNTIALDFGQAMFGAPGGALFALVVALSCFGALHASFFTDSRAVHAAGRTGILPARFGAVHPTRRTPVNALFLQAGTTGVFVLAGVGFRALVGFAVVTSWALYFLVVRVHMHLSYVLSGLGIWLVRRQVLGVMVLWVREPDLPRPYKTWTVTPVVFCMVALFVLSVPALTAPWQTLTVAACVGTGVSVYYVTLQRKLRLLDDISPRPTVQI</sequence>
<gene>
    <name evidence="1" type="ORF">BV25DRAFT_1918249</name>
</gene>
<comment type="caution">
    <text evidence="1">The sequence shown here is derived from an EMBL/GenBank/DDBJ whole genome shotgun (WGS) entry which is preliminary data.</text>
</comment>
<dbReference type="EMBL" id="MU277223">
    <property type="protein sequence ID" value="KAI0059899.1"/>
    <property type="molecule type" value="Genomic_DNA"/>
</dbReference>
<reference evidence="1" key="1">
    <citation type="submission" date="2021-03" db="EMBL/GenBank/DDBJ databases">
        <authorList>
            <consortium name="DOE Joint Genome Institute"/>
            <person name="Ahrendt S."/>
            <person name="Looney B.P."/>
            <person name="Miyauchi S."/>
            <person name="Morin E."/>
            <person name="Drula E."/>
            <person name="Courty P.E."/>
            <person name="Chicoki N."/>
            <person name="Fauchery L."/>
            <person name="Kohler A."/>
            <person name="Kuo A."/>
            <person name="Labutti K."/>
            <person name="Pangilinan J."/>
            <person name="Lipzen A."/>
            <person name="Riley R."/>
            <person name="Andreopoulos W."/>
            <person name="He G."/>
            <person name="Johnson J."/>
            <person name="Barry K.W."/>
            <person name="Grigoriev I.V."/>
            <person name="Nagy L."/>
            <person name="Hibbett D."/>
            <person name="Henrissat B."/>
            <person name="Matheny P.B."/>
            <person name="Labbe J."/>
            <person name="Martin F."/>
        </authorList>
    </citation>
    <scope>NUCLEOTIDE SEQUENCE</scope>
    <source>
        <strain evidence="1">HHB10654</strain>
    </source>
</reference>
<name>A0ACB8STS4_9AGAM</name>
<evidence type="ECO:0000313" key="1">
    <source>
        <dbReference type="EMBL" id="KAI0059899.1"/>
    </source>
</evidence>
<accession>A0ACB8STS4</accession>
<evidence type="ECO:0000313" key="2">
    <source>
        <dbReference type="Proteomes" id="UP000814140"/>
    </source>
</evidence>
<organism evidence="1 2">
    <name type="scientific">Artomyces pyxidatus</name>
    <dbReference type="NCBI Taxonomy" id="48021"/>
    <lineage>
        <taxon>Eukaryota</taxon>
        <taxon>Fungi</taxon>
        <taxon>Dikarya</taxon>
        <taxon>Basidiomycota</taxon>
        <taxon>Agaricomycotina</taxon>
        <taxon>Agaricomycetes</taxon>
        <taxon>Russulales</taxon>
        <taxon>Auriscalpiaceae</taxon>
        <taxon>Artomyces</taxon>
    </lineage>
</organism>
<dbReference type="Proteomes" id="UP000814140">
    <property type="component" value="Unassembled WGS sequence"/>
</dbReference>
<keyword evidence="2" id="KW-1185">Reference proteome</keyword>
<reference evidence="1" key="2">
    <citation type="journal article" date="2022" name="New Phytol.">
        <title>Evolutionary transition to the ectomycorrhizal habit in the genomes of a hyperdiverse lineage of mushroom-forming fungi.</title>
        <authorList>
            <person name="Looney B."/>
            <person name="Miyauchi S."/>
            <person name="Morin E."/>
            <person name="Drula E."/>
            <person name="Courty P.E."/>
            <person name="Kohler A."/>
            <person name="Kuo A."/>
            <person name="LaButti K."/>
            <person name="Pangilinan J."/>
            <person name="Lipzen A."/>
            <person name="Riley R."/>
            <person name="Andreopoulos W."/>
            <person name="He G."/>
            <person name="Johnson J."/>
            <person name="Nolan M."/>
            <person name="Tritt A."/>
            <person name="Barry K.W."/>
            <person name="Grigoriev I.V."/>
            <person name="Nagy L.G."/>
            <person name="Hibbett D."/>
            <person name="Henrissat B."/>
            <person name="Matheny P.B."/>
            <person name="Labbe J."/>
            <person name="Martin F.M."/>
        </authorList>
    </citation>
    <scope>NUCLEOTIDE SEQUENCE</scope>
    <source>
        <strain evidence="1">HHB10654</strain>
    </source>
</reference>
<proteinExistence type="predicted"/>
<protein>
    <submittedName>
        <fullName evidence="1">Amino acid transporter</fullName>
    </submittedName>
</protein>